<feature type="region of interest" description="Disordered" evidence="1">
    <location>
        <begin position="28"/>
        <end position="59"/>
    </location>
</feature>
<evidence type="ECO:0000313" key="2">
    <source>
        <dbReference type="EMBL" id="ACO76608.1"/>
    </source>
</evidence>
<evidence type="ECO:0000313" key="3">
    <source>
        <dbReference type="Proteomes" id="UP000002424"/>
    </source>
</evidence>
<sequence length="59" mass="6377">MGLLPRSRPRHWDNDGGALCRIGVRRARPPGSRRGNCARRPSGRGPLVASCGCRPDAAR</sequence>
<reference evidence="2 3" key="1">
    <citation type="journal article" date="2009" name="J. Bacteriol.">
        <title>Genome sequence of Azotobacter vinelandii, an obligate aerobe specialized to support diverse anaerobic metabolic processes.</title>
        <authorList>
            <person name="Setubal J.C."/>
            <person name="dos Santos P."/>
            <person name="Goldman B.S."/>
            <person name="Ertesvag H."/>
            <person name="Espin G."/>
            <person name="Rubio L.M."/>
            <person name="Valla S."/>
            <person name="Almeida N.F."/>
            <person name="Balasubramanian D."/>
            <person name="Cromes L."/>
            <person name="Curatti L."/>
            <person name="Du Z."/>
            <person name="Godsy E."/>
            <person name="Goodner B."/>
            <person name="Hellner-Burris K."/>
            <person name="Hernandez J.A."/>
            <person name="Houmiel K."/>
            <person name="Imperial J."/>
            <person name="Kennedy C."/>
            <person name="Larson T.J."/>
            <person name="Latreille P."/>
            <person name="Ligon L.S."/>
            <person name="Lu J."/>
            <person name="Maerk M."/>
            <person name="Miller N.M."/>
            <person name="Norton S."/>
            <person name="O'Carroll I.P."/>
            <person name="Paulsen I."/>
            <person name="Raulfs E.C."/>
            <person name="Roemer R."/>
            <person name="Rosser J."/>
            <person name="Segura D."/>
            <person name="Slater S."/>
            <person name="Stricklin S.L."/>
            <person name="Studholme D.J."/>
            <person name="Sun J."/>
            <person name="Viana C.J."/>
            <person name="Wallin E."/>
            <person name="Wang B."/>
            <person name="Wheeler C."/>
            <person name="Zhu H."/>
            <person name="Dean D.R."/>
            <person name="Dixon R."/>
            <person name="Wood D."/>
        </authorList>
    </citation>
    <scope>NUCLEOTIDE SEQUENCE [LARGE SCALE GENOMIC DNA]</scope>
    <source>
        <strain evidence="3">DJ / ATCC BAA-1303</strain>
    </source>
</reference>
<proteinExistence type="predicted"/>
<organism evidence="2 3">
    <name type="scientific">Azotobacter vinelandii (strain DJ / ATCC BAA-1303)</name>
    <dbReference type="NCBI Taxonomy" id="322710"/>
    <lineage>
        <taxon>Bacteria</taxon>
        <taxon>Pseudomonadati</taxon>
        <taxon>Pseudomonadota</taxon>
        <taxon>Gammaproteobacteria</taxon>
        <taxon>Pseudomonadales</taxon>
        <taxon>Pseudomonadaceae</taxon>
        <taxon>Azotobacter</taxon>
    </lineage>
</organism>
<keyword evidence="3" id="KW-1185">Reference proteome</keyword>
<dbReference type="AlphaFoldDB" id="C1DIB1"/>
<dbReference type="EMBL" id="CP001157">
    <property type="protein sequence ID" value="ACO76608.1"/>
    <property type="molecule type" value="Genomic_DNA"/>
</dbReference>
<dbReference type="EnsemblBacteria" id="ACO76608">
    <property type="protein sequence ID" value="ACO76608"/>
    <property type="gene ID" value="Avin_03480"/>
</dbReference>
<accession>C1DIB1</accession>
<dbReference type="STRING" id="322710.Avin_03480"/>
<dbReference type="KEGG" id="avn:Avin_03480"/>
<name>C1DIB1_AZOVD</name>
<dbReference type="HOGENOM" id="CLU_2950272_0_0_6"/>
<gene>
    <name evidence="2" type="ordered locus">Avin_03480</name>
</gene>
<protein>
    <submittedName>
        <fullName evidence="2">Uncharacterized protein</fullName>
    </submittedName>
</protein>
<evidence type="ECO:0000256" key="1">
    <source>
        <dbReference type="SAM" id="MobiDB-lite"/>
    </source>
</evidence>
<dbReference type="Proteomes" id="UP000002424">
    <property type="component" value="Chromosome"/>
</dbReference>